<name>A0A9P8SG92_9HYPO</name>
<reference evidence="2" key="1">
    <citation type="submission" date="2021-09" db="EMBL/GenBank/DDBJ databases">
        <title>A high-quality genome of the endoparasitic fungus Hirsutella rhossiliensis with a comparison of Hirsutella genomes reveals transposable elements contributing to genome size variation.</title>
        <authorList>
            <person name="Lin R."/>
            <person name="Jiao Y."/>
            <person name="Sun X."/>
            <person name="Ling J."/>
            <person name="Xie B."/>
            <person name="Cheng X."/>
        </authorList>
    </citation>
    <scope>NUCLEOTIDE SEQUENCE</scope>
    <source>
        <strain evidence="2">HR02</strain>
    </source>
</reference>
<sequence length="159" mass="17625">MKYVIAILGAAALARAVPTASQKLPWIDDAHREMAHECGFWGYSDEMCGTQIYCDAFDSATFNKPTEFKNAQECFNAHEAAPTLPWIAAPTQVRPKWCEKGVYSEECPFECGLQGMYNDGLCGTQAYCDAFDLAKYKPRGYKNAKACFAAHEPKPSETS</sequence>
<dbReference type="EMBL" id="JAIZPD010000007">
    <property type="protein sequence ID" value="KAH0961773.1"/>
    <property type="molecule type" value="Genomic_DNA"/>
</dbReference>
<evidence type="ECO:0000256" key="1">
    <source>
        <dbReference type="SAM" id="SignalP"/>
    </source>
</evidence>
<keyword evidence="3" id="KW-1185">Reference proteome</keyword>
<evidence type="ECO:0000313" key="2">
    <source>
        <dbReference type="EMBL" id="KAH0961773.1"/>
    </source>
</evidence>
<dbReference type="AlphaFoldDB" id="A0A9P8SG92"/>
<keyword evidence="1" id="KW-0732">Signal</keyword>
<organism evidence="2 3">
    <name type="scientific">Hirsutella rhossiliensis</name>
    <dbReference type="NCBI Taxonomy" id="111463"/>
    <lineage>
        <taxon>Eukaryota</taxon>
        <taxon>Fungi</taxon>
        <taxon>Dikarya</taxon>
        <taxon>Ascomycota</taxon>
        <taxon>Pezizomycotina</taxon>
        <taxon>Sordariomycetes</taxon>
        <taxon>Hypocreomycetidae</taxon>
        <taxon>Hypocreales</taxon>
        <taxon>Ophiocordycipitaceae</taxon>
        <taxon>Hirsutella</taxon>
    </lineage>
</organism>
<protein>
    <submittedName>
        <fullName evidence="2">Uncharacterized protein</fullName>
    </submittedName>
</protein>
<comment type="caution">
    <text evidence="2">The sequence shown here is derived from an EMBL/GenBank/DDBJ whole genome shotgun (WGS) entry which is preliminary data.</text>
</comment>
<gene>
    <name evidence="2" type="ORF">HRG_06853</name>
</gene>
<dbReference type="GeneID" id="68355982"/>
<dbReference type="OrthoDB" id="4941312at2759"/>
<accession>A0A9P8SG92</accession>
<dbReference type="RefSeq" id="XP_044719286.1">
    <property type="nucleotide sequence ID" value="XM_044865324.1"/>
</dbReference>
<feature type="signal peptide" evidence="1">
    <location>
        <begin position="1"/>
        <end position="16"/>
    </location>
</feature>
<dbReference type="Proteomes" id="UP000824596">
    <property type="component" value="Unassembled WGS sequence"/>
</dbReference>
<feature type="chain" id="PRO_5040478993" evidence="1">
    <location>
        <begin position="17"/>
        <end position="159"/>
    </location>
</feature>
<evidence type="ECO:0000313" key="3">
    <source>
        <dbReference type="Proteomes" id="UP000824596"/>
    </source>
</evidence>
<proteinExistence type="predicted"/>